<evidence type="ECO:0000313" key="5">
    <source>
        <dbReference type="Proteomes" id="UP001199106"/>
    </source>
</evidence>
<gene>
    <name evidence="4" type="ORF">G6011_05130</name>
</gene>
<feature type="region of interest" description="Disordered" evidence="2">
    <location>
        <begin position="258"/>
        <end position="279"/>
    </location>
</feature>
<dbReference type="InterPro" id="IPR039574">
    <property type="entry name" value="OGFr"/>
</dbReference>
<feature type="domain" description="Opioid growth factor receptor (OGFr) conserved" evidence="3">
    <location>
        <begin position="116"/>
        <end position="191"/>
    </location>
</feature>
<comment type="similarity">
    <text evidence="1">Belongs to the opioid growth factor receptor family.</text>
</comment>
<dbReference type="InterPro" id="IPR006757">
    <property type="entry name" value="OGF_rcpt"/>
</dbReference>
<sequence>MDRALDHKEQEKVCTLRADFHNTLKRKISNPPTSTPADSAHSSSTTQPGRPRQDHERRNTCSTSAFSKKRFRMGLTKASKDEQASANEKSKVIIHFYDPDVYAKDALNRQLHQILAWPDQQLESTHNYIQMLFPLPEGSPFNMEAPVISLEVMQAFRSRSELRQGLRLSFERMLSFYGFKVSTKSEAELQKEKDEIKTSEFESASLGAADPLLASVLDAKLQKTVDVGHSTPATRAAAEVSITNPYIDLPIEEDKSVWKGKGSAPRTDESYAPTSSFPPGVHTNYPVSSPLTYHVVRAPGWRKRFANWAVKFNHNHLRITRILRCLRVLGLQTEYTAFFAALERTYNDPNISISDRSMGFWRLAVTNPLHLAPDGEKCKWLIGWEKEQESLVRGNEERLRNERDSIQKKKWVKFDKDLKKFDDDLEG</sequence>
<feature type="compositionally biased region" description="Polar residues" evidence="2">
    <location>
        <begin position="30"/>
        <end position="48"/>
    </location>
</feature>
<evidence type="ECO:0000313" key="4">
    <source>
        <dbReference type="EMBL" id="KAG9187259.1"/>
    </source>
</evidence>
<dbReference type="AlphaFoldDB" id="A0AAD4I8V6"/>
<feature type="domain" description="Opioid growth factor receptor (OGFr) conserved" evidence="3">
    <location>
        <begin position="294"/>
        <end position="337"/>
    </location>
</feature>
<dbReference type="GO" id="GO:0140625">
    <property type="term" value="F:opioid growth factor receptor activity"/>
    <property type="evidence" value="ECO:0007669"/>
    <property type="project" value="InterPro"/>
</dbReference>
<comment type="caution">
    <text evidence="4">The sequence shown here is derived from an EMBL/GenBank/DDBJ whole genome shotgun (WGS) entry which is preliminary data.</text>
</comment>
<feature type="region of interest" description="Disordered" evidence="2">
    <location>
        <begin position="21"/>
        <end position="65"/>
    </location>
</feature>
<evidence type="ECO:0000256" key="2">
    <source>
        <dbReference type="SAM" id="MobiDB-lite"/>
    </source>
</evidence>
<proteinExistence type="inferred from homology"/>
<reference evidence="4" key="1">
    <citation type="submission" date="2021-07" db="EMBL/GenBank/DDBJ databases">
        <title>Genome Resource of American Ginseng Black Spot Pathogen Alternaria panax.</title>
        <authorList>
            <person name="Qiu C."/>
            <person name="Wang W."/>
            <person name="Liu Z."/>
        </authorList>
    </citation>
    <scope>NUCLEOTIDE SEQUENCE</scope>
    <source>
        <strain evidence="4">BNCC115425</strain>
    </source>
</reference>
<accession>A0AAD4I8V6</accession>
<evidence type="ECO:0000256" key="1">
    <source>
        <dbReference type="ARBA" id="ARBA00010365"/>
    </source>
</evidence>
<dbReference type="Pfam" id="PF04664">
    <property type="entry name" value="OGFr_N"/>
    <property type="match status" value="2"/>
</dbReference>
<dbReference type="GO" id="GO:0016020">
    <property type="term" value="C:membrane"/>
    <property type="evidence" value="ECO:0007669"/>
    <property type="project" value="InterPro"/>
</dbReference>
<dbReference type="PANTHER" id="PTHR14015">
    <property type="entry name" value="OPIOID GROWTH FACTOR RECEPTOR OGFR ZETA-TYPE OPIOID RECEPTOR"/>
    <property type="match status" value="1"/>
</dbReference>
<name>A0AAD4I8V6_9PLEO</name>
<keyword evidence="5" id="KW-1185">Reference proteome</keyword>
<protein>
    <recommendedName>
        <fullName evidence="3">Opioid growth factor receptor (OGFr) conserved domain-containing protein</fullName>
    </recommendedName>
</protein>
<organism evidence="4 5">
    <name type="scientific">Alternaria panax</name>
    <dbReference type="NCBI Taxonomy" id="48097"/>
    <lineage>
        <taxon>Eukaryota</taxon>
        <taxon>Fungi</taxon>
        <taxon>Dikarya</taxon>
        <taxon>Ascomycota</taxon>
        <taxon>Pezizomycotina</taxon>
        <taxon>Dothideomycetes</taxon>
        <taxon>Pleosporomycetidae</taxon>
        <taxon>Pleosporales</taxon>
        <taxon>Pleosporineae</taxon>
        <taxon>Pleosporaceae</taxon>
        <taxon>Alternaria</taxon>
        <taxon>Alternaria sect. Panax</taxon>
    </lineage>
</organism>
<dbReference type="PANTHER" id="PTHR14015:SF2">
    <property type="entry name" value="OPIOID GROWTH FACTOR RECEPTOR (OGFR) CONSERVED DOMAIN-CONTAINING PROTEIN"/>
    <property type="match status" value="1"/>
</dbReference>
<dbReference type="Proteomes" id="UP001199106">
    <property type="component" value="Unassembled WGS sequence"/>
</dbReference>
<evidence type="ECO:0000259" key="3">
    <source>
        <dbReference type="Pfam" id="PF04664"/>
    </source>
</evidence>
<dbReference type="EMBL" id="JAANER010000007">
    <property type="protein sequence ID" value="KAG9187259.1"/>
    <property type="molecule type" value="Genomic_DNA"/>
</dbReference>